<dbReference type="OrthoDB" id="9796287at2"/>
<evidence type="ECO:0000256" key="1">
    <source>
        <dbReference type="ARBA" id="ARBA00022946"/>
    </source>
</evidence>
<evidence type="ECO:0000313" key="5">
    <source>
        <dbReference type="Proteomes" id="UP000027059"/>
    </source>
</evidence>
<dbReference type="Pfam" id="PF08669">
    <property type="entry name" value="GCV_T_C"/>
    <property type="match status" value="1"/>
</dbReference>
<dbReference type="InterPro" id="IPR029043">
    <property type="entry name" value="GcvT/YgfZ_C"/>
</dbReference>
<keyword evidence="5" id="KW-1185">Reference proteome</keyword>
<dbReference type="SUPFAM" id="SSF103025">
    <property type="entry name" value="Folate-binding domain"/>
    <property type="match status" value="1"/>
</dbReference>
<evidence type="ECO:0000259" key="2">
    <source>
        <dbReference type="Pfam" id="PF01571"/>
    </source>
</evidence>
<dbReference type="KEGG" id="lfp:Y981_12385"/>
<dbReference type="PANTHER" id="PTHR22602:SF0">
    <property type="entry name" value="TRANSFERASE CAF17, MITOCHONDRIAL-RELATED"/>
    <property type="match status" value="1"/>
</dbReference>
<dbReference type="PANTHER" id="PTHR22602">
    <property type="entry name" value="TRANSFERASE CAF17, MITOCHONDRIAL-RELATED"/>
    <property type="match status" value="1"/>
</dbReference>
<evidence type="ECO:0000259" key="3">
    <source>
        <dbReference type="Pfam" id="PF08669"/>
    </source>
</evidence>
<dbReference type="Pfam" id="PF01571">
    <property type="entry name" value="GCV_T"/>
    <property type="match status" value="1"/>
</dbReference>
<dbReference type="HOGENOM" id="CLU_007884_6_3_0"/>
<feature type="domain" description="Aminomethyltransferase C-terminal" evidence="3">
    <location>
        <begin position="256"/>
        <end position="321"/>
    </location>
</feature>
<dbReference type="Proteomes" id="UP000027059">
    <property type="component" value="Chromosome"/>
</dbReference>
<proteinExistence type="predicted"/>
<reference evidence="4 5" key="2">
    <citation type="journal article" date="2015" name="Biomed. Res. Int.">
        <title>Effects of Arsenite Resistance on the Growth and Functional Gene Expression of Leptospirillum ferriphilum and Acidithiobacillus thiooxidans in Pure Culture and Coculture.</title>
        <authorList>
            <person name="Jiang H."/>
            <person name="Liang Y."/>
            <person name="Yin H."/>
            <person name="Xiao Y."/>
            <person name="Guo X."/>
            <person name="Xu Y."/>
            <person name="Hu Q."/>
            <person name="Liu H."/>
            <person name="Liu X."/>
        </authorList>
    </citation>
    <scope>NUCLEOTIDE SEQUENCE [LARGE SCALE GENOMIC DNA]</scope>
    <source>
        <strain evidence="4 5">YSK</strain>
    </source>
</reference>
<dbReference type="InterPro" id="IPR027266">
    <property type="entry name" value="TrmE/GcvT-like"/>
</dbReference>
<dbReference type="NCBIfam" id="TIGR03317">
    <property type="entry name" value="ygfZ_signature"/>
    <property type="match status" value="1"/>
</dbReference>
<reference evidence="5" key="1">
    <citation type="submission" date="2014-02" db="EMBL/GenBank/DDBJ databases">
        <title>Complete genome sequence and comparative genomic analysis of the nitrogen-fixing bacterium Leptospirillum ferriphilum YSK.</title>
        <authorList>
            <person name="Guo X."/>
            <person name="Yin H."/>
            <person name="Liang Y."/>
            <person name="Hu Q."/>
            <person name="Ma L."/>
            <person name="Xiao Y."/>
            <person name="Zhang X."/>
            <person name="Qiu G."/>
            <person name="Liu X."/>
        </authorList>
    </citation>
    <scope>NUCLEOTIDE SEQUENCE [LARGE SCALE GENOMIC DNA]</scope>
    <source>
        <strain evidence="5">YSK</strain>
    </source>
</reference>
<evidence type="ECO:0008006" key="6">
    <source>
        <dbReference type="Google" id="ProtNLM"/>
    </source>
</evidence>
<protein>
    <recommendedName>
        <fullName evidence="6">Aminomethyltransferase</fullName>
    </recommendedName>
</protein>
<dbReference type="GO" id="GO:0016226">
    <property type="term" value="P:iron-sulfur cluster assembly"/>
    <property type="evidence" value="ECO:0007669"/>
    <property type="project" value="TreeGrafter"/>
</dbReference>
<accession>A0A059XYN3</accession>
<dbReference type="EMBL" id="CP007243">
    <property type="protein sequence ID" value="AIA32028.1"/>
    <property type="molecule type" value="Genomic_DNA"/>
</dbReference>
<dbReference type="RefSeq" id="WP_038506350.1">
    <property type="nucleotide sequence ID" value="NZ_CP007243.1"/>
</dbReference>
<keyword evidence="1" id="KW-0809">Transit peptide</keyword>
<gene>
    <name evidence="4" type="ORF">Y981_12385</name>
</gene>
<sequence length="334" mass="37489">MLTEVSDTRIAHKKFGLFYPSVSRPSIFVEGEDRKNFLQGIASQDILKQDEKSLSYSFFLNPKARILFDAWCGNFEDKIALFPPAGTREEFVNHLKKYLFFRTKAKMTDMSEHFREIRLVGPETISVLLSLFDNNFSGSSFRMLKNGGYVLIHPTSFQHNLDVGLQADLFIPIDQFETTQKSLEDFTSKKGGVLLDESSYLAYLTEKGIPLFPSELNDSFFPAEAGLDSVGVSYNKGCYVGQEPVTRLKFQGHLNRSLAGFRLEGGPFPKMEFPVTLFNPKDGNEAGILTRTSFSDILGSGIGLGYIKRNFSENGTELLLPDAQVVRVHSLPFV</sequence>
<name>A0A059XYN3_9BACT</name>
<feature type="domain" description="GCVT N-terminal" evidence="2">
    <location>
        <begin position="27"/>
        <end position="144"/>
    </location>
</feature>
<organism evidence="4 5">
    <name type="scientific">Leptospirillum ferriphilum YSK</name>
    <dbReference type="NCBI Taxonomy" id="1441628"/>
    <lineage>
        <taxon>Bacteria</taxon>
        <taxon>Pseudomonadati</taxon>
        <taxon>Nitrospirota</taxon>
        <taxon>Nitrospiria</taxon>
        <taxon>Nitrospirales</taxon>
        <taxon>Nitrospiraceae</taxon>
        <taxon>Leptospirillum</taxon>
    </lineage>
</organism>
<dbReference type="InterPro" id="IPR017703">
    <property type="entry name" value="YgfZ/GCV_T_CS"/>
</dbReference>
<dbReference type="AlphaFoldDB" id="A0A059XYN3"/>
<dbReference type="InterPro" id="IPR013977">
    <property type="entry name" value="GcvT_C"/>
</dbReference>
<dbReference type="PIRSF" id="PIRSF006487">
    <property type="entry name" value="GcvT"/>
    <property type="match status" value="1"/>
</dbReference>
<dbReference type="InterPro" id="IPR045179">
    <property type="entry name" value="YgfZ/GcvT"/>
</dbReference>
<evidence type="ECO:0000313" key="4">
    <source>
        <dbReference type="EMBL" id="AIA32028.1"/>
    </source>
</evidence>
<dbReference type="SUPFAM" id="SSF101790">
    <property type="entry name" value="Aminomethyltransferase beta-barrel domain"/>
    <property type="match status" value="1"/>
</dbReference>
<dbReference type="Gene3D" id="3.30.1360.120">
    <property type="entry name" value="Probable tRNA modification gtpase trme, domain 1"/>
    <property type="match status" value="1"/>
</dbReference>
<dbReference type="InterPro" id="IPR006222">
    <property type="entry name" value="GCVT_N"/>
</dbReference>